<accession>A0ACC0FGE7</accession>
<evidence type="ECO:0000313" key="1">
    <source>
        <dbReference type="EMBL" id="KAI7986466.1"/>
    </source>
</evidence>
<name>A0ACC0FGE7_9ERIC</name>
<keyword evidence="2" id="KW-1185">Reference proteome</keyword>
<protein>
    <submittedName>
        <fullName evidence="1">Uncharacterized protein</fullName>
    </submittedName>
</protein>
<proteinExistence type="predicted"/>
<dbReference type="EMBL" id="CM045772">
    <property type="protein sequence ID" value="KAI7986466.1"/>
    <property type="molecule type" value="Genomic_DNA"/>
</dbReference>
<gene>
    <name evidence="1" type="ORF">LOK49_LG14G02116</name>
</gene>
<dbReference type="Proteomes" id="UP001060215">
    <property type="component" value="Chromosome 15"/>
</dbReference>
<organism evidence="1 2">
    <name type="scientific">Camellia lanceoleosa</name>
    <dbReference type="NCBI Taxonomy" id="1840588"/>
    <lineage>
        <taxon>Eukaryota</taxon>
        <taxon>Viridiplantae</taxon>
        <taxon>Streptophyta</taxon>
        <taxon>Embryophyta</taxon>
        <taxon>Tracheophyta</taxon>
        <taxon>Spermatophyta</taxon>
        <taxon>Magnoliopsida</taxon>
        <taxon>eudicotyledons</taxon>
        <taxon>Gunneridae</taxon>
        <taxon>Pentapetalae</taxon>
        <taxon>asterids</taxon>
        <taxon>Ericales</taxon>
        <taxon>Theaceae</taxon>
        <taxon>Camellia</taxon>
    </lineage>
</organism>
<reference evidence="1 2" key="1">
    <citation type="journal article" date="2022" name="Plant J.">
        <title>Chromosome-level genome of Camellia lanceoleosa provides a valuable resource for understanding genome evolution and self-incompatibility.</title>
        <authorList>
            <person name="Gong W."/>
            <person name="Xiao S."/>
            <person name="Wang L."/>
            <person name="Liao Z."/>
            <person name="Chang Y."/>
            <person name="Mo W."/>
            <person name="Hu G."/>
            <person name="Li W."/>
            <person name="Zhao G."/>
            <person name="Zhu H."/>
            <person name="Hu X."/>
            <person name="Ji K."/>
            <person name="Xiang X."/>
            <person name="Song Q."/>
            <person name="Yuan D."/>
            <person name="Jin S."/>
            <person name="Zhang L."/>
        </authorList>
    </citation>
    <scope>NUCLEOTIDE SEQUENCE [LARGE SCALE GENOMIC DNA]</scope>
    <source>
        <strain evidence="1">SQ_2022a</strain>
    </source>
</reference>
<evidence type="ECO:0000313" key="2">
    <source>
        <dbReference type="Proteomes" id="UP001060215"/>
    </source>
</evidence>
<sequence>MFYIRESLRSHRRISESDGGEGNSSASQDHHNHQHRFTEGEEEGKKQREDISSVRSMVTKSESMVGVYSNGDSTEEMAMKEDNAQIDWELKHEADSDSKNGSIEYVESVKESHGGRMSHDGGRSSSSSSSSDDESHVVDKNIVVIQYRESKELGNVTEPKLPRWFTARINNEFCFYKVGARVDDDP</sequence>
<comment type="caution">
    <text evidence="1">The sequence shown here is derived from an EMBL/GenBank/DDBJ whole genome shotgun (WGS) entry which is preliminary data.</text>
</comment>